<feature type="compositionally biased region" description="Low complexity" evidence="1">
    <location>
        <begin position="99"/>
        <end position="110"/>
    </location>
</feature>
<dbReference type="GO" id="GO:0044782">
    <property type="term" value="P:cilium organization"/>
    <property type="evidence" value="ECO:0007669"/>
    <property type="project" value="TreeGrafter"/>
</dbReference>
<evidence type="ECO:0000313" key="3">
    <source>
        <dbReference type="Proteomes" id="UP001205105"/>
    </source>
</evidence>
<dbReference type="AlphaFoldDB" id="A0AAD5DPS1"/>
<feature type="compositionally biased region" description="Low complexity" evidence="1">
    <location>
        <begin position="473"/>
        <end position="497"/>
    </location>
</feature>
<dbReference type="GO" id="GO:0019894">
    <property type="term" value="F:kinesin binding"/>
    <property type="evidence" value="ECO:0007669"/>
    <property type="project" value="InterPro"/>
</dbReference>
<gene>
    <name evidence="2" type="ORF">COHA_006519</name>
</gene>
<dbReference type="PANTHER" id="PTHR15605">
    <property type="entry name" value="KINESIN-ASSOCIATED PROTEINS"/>
    <property type="match status" value="1"/>
</dbReference>
<sequence>MSAPRKKVRPGRLELSADGTALEVHYETVEVAVLPDGREVAQSGRPGVKRLRLTIPEDGDLQRAAQQLVDGCKLLHPQRVGEVAALLQQAAQRQREAAPEAQPGAPQSSSVVDAPQRVTEQDWELLRRQQQQYLAAAAASATQALSAAAATASLDRLDEYLEALYEEDMAAKATAAAAVAQLCRDPGCLEVLMEQPALLQALARLLREDARKGDAGQLCVSLLAAFLALSHVPAAHPLLQQVGSLTMELLDLELRRAEHWQQREGVPVADVGAKLLAREPLAPPEARLAAALARQEPALYLGLSLLLSMAEQDVRVEQKMVNKGLASLLVVVLDRGSPQLLQLATTFLRRLSLYAENCRLLREAEAVAQLAALVPGDGGPLLASVLRLLHNLSFDEGMRQQMVDAGMIAKAAALLKADELQLGGGGGSSSSAGDHADGPPLRQLALGLLYHLSLQDKHRSMFLYTEPPAAGGLGAAAEQAQSSSPHQQQQQQQQQQLGGPGAEDELLWRLLRALAEHDCEPLRARFAPTLERLARLLMARRLPPAAFSEALGCLASLDIPGYDYSQLLRATRLHTFLAELARGDSSAVQSEVVEAVGLLCSDAASAEMLASAGLVEVLHSLMLHRMDNDDFVLATTAAAARLLAQPATRAALLVHPEIAACFAELLQHPLKEVARATDAALDAMAAGSEEWAASVRRLKFEAHNREWLQVVRSEEQAGGEAGQLIGAGWGVSCAAAALVASV</sequence>
<feature type="region of interest" description="Disordered" evidence="1">
    <location>
        <begin position="94"/>
        <end position="116"/>
    </location>
</feature>
<dbReference type="EMBL" id="JADXDR010000095">
    <property type="protein sequence ID" value="KAI7839715.1"/>
    <property type="molecule type" value="Genomic_DNA"/>
</dbReference>
<dbReference type="SUPFAM" id="SSF48371">
    <property type="entry name" value="ARM repeat"/>
    <property type="match status" value="2"/>
</dbReference>
<dbReference type="GO" id="GO:0016939">
    <property type="term" value="C:kinesin II complex"/>
    <property type="evidence" value="ECO:0007669"/>
    <property type="project" value="TreeGrafter"/>
</dbReference>
<evidence type="ECO:0008006" key="4">
    <source>
        <dbReference type="Google" id="ProtNLM"/>
    </source>
</evidence>
<dbReference type="Pfam" id="PF05804">
    <property type="entry name" value="KAP"/>
    <property type="match status" value="2"/>
</dbReference>
<protein>
    <recommendedName>
        <fullName evidence="4">Kinesin-associated 3</fullName>
    </recommendedName>
</protein>
<dbReference type="InterPro" id="IPR011989">
    <property type="entry name" value="ARM-like"/>
</dbReference>
<dbReference type="Gene3D" id="1.25.10.10">
    <property type="entry name" value="Leucine-rich Repeat Variant"/>
    <property type="match status" value="1"/>
</dbReference>
<dbReference type="Proteomes" id="UP001205105">
    <property type="component" value="Unassembled WGS sequence"/>
</dbReference>
<evidence type="ECO:0000256" key="1">
    <source>
        <dbReference type="SAM" id="MobiDB-lite"/>
    </source>
</evidence>
<dbReference type="GO" id="GO:0035869">
    <property type="term" value="C:ciliary transition zone"/>
    <property type="evidence" value="ECO:0007669"/>
    <property type="project" value="TreeGrafter"/>
</dbReference>
<dbReference type="PANTHER" id="PTHR15605:SF2">
    <property type="entry name" value="KINESIN-ASSOCIATED PROTEIN 3"/>
    <property type="match status" value="1"/>
</dbReference>
<keyword evidence="3" id="KW-1185">Reference proteome</keyword>
<comment type="caution">
    <text evidence="2">The sequence shown here is derived from an EMBL/GenBank/DDBJ whole genome shotgun (WGS) entry which is preliminary data.</text>
</comment>
<dbReference type="InterPro" id="IPR016024">
    <property type="entry name" value="ARM-type_fold"/>
</dbReference>
<dbReference type="GO" id="GO:0007018">
    <property type="term" value="P:microtubule-based movement"/>
    <property type="evidence" value="ECO:0007669"/>
    <property type="project" value="TreeGrafter"/>
</dbReference>
<reference evidence="2" key="1">
    <citation type="submission" date="2020-11" db="EMBL/GenBank/DDBJ databases">
        <title>Chlorella ohadii genome sequencing and assembly.</title>
        <authorList>
            <person name="Murik O."/>
            <person name="Treves H."/>
            <person name="Kedem I."/>
            <person name="Shotland Y."/>
            <person name="Kaplan A."/>
        </authorList>
    </citation>
    <scope>NUCLEOTIDE SEQUENCE</scope>
    <source>
        <strain evidence="2">1</strain>
    </source>
</reference>
<feature type="region of interest" description="Disordered" evidence="1">
    <location>
        <begin position="473"/>
        <end position="499"/>
    </location>
</feature>
<name>A0AAD5DPS1_9CHLO</name>
<dbReference type="GO" id="GO:0005930">
    <property type="term" value="C:axoneme"/>
    <property type="evidence" value="ECO:0007669"/>
    <property type="project" value="TreeGrafter"/>
</dbReference>
<organism evidence="2 3">
    <name type="scientific">Chlorella ohadii</name>
    <dbReference type="NCBI Taxonomy" id="2649997"/>
    <lineage>
        <taxon>Eukaryota</taxon>
        <taxon>Viridiplantae</taxon>
        <taxon>Chlorophyta</taxon>
        <taxon>core chlorophytes</taxon>
        <taxon>Trebouxiophyceae</taxon>
        <taxon>Chlorellales</taxon>
        <taxon>Chlorellaceae</taxon>
        <taxon>Chlorella clade</taxon>
        <taxon>Chlorella</taxon>
    </lineage>
</organism>
<accession>A0AAD5DPS1</accession>
<dbReference type="SMART" id="SM01297">
    <property type="entry name" value="KAP"/>
    <property type="match status" value="1"/>
</dbReference>
<dbReference type="InterPro" id="IPR008658">
    <property type="entry name" value="KAP3"/>
</dbReference>
<dbReference type="SMART" id="SM00185">
    <property type="entry name" value="ARM"/>
    <property type="match status" value="3"/>
</dbReference>
<proteinExistence type="predicted"/>
<evidence type="ECO:0000313" key="2">
    <source>
        <dbReference type="EMBL" id="KAI7839715.1"/>
    </source>
</evidence>
<dbReference type="InterPro" id="IPR000225">
    <property type="entry name" value="Armadillo"/>
</dbReference>